<dbReference type="InterPro" id="IPR016181">
    <property type="entry name" value="Acyl_CoA_acyltransferase"/>
</dbReference>
<dbReference type="GO" id="GO:0016747">
    <property type="term" value="F:acyltransferase activity, transferring groups other than amino-acyl groups"/>
    <property type="evidence" value="ECO:0007669"/>
    <property type="project" value="InterPro"/>
</dbReference>
<evidence type="ECO:0000256" key="1">
    <source>
        <dbReference type="ARBA" id="ARBA00022679"/>
    </source>
</evidence>
<dbReference type="InterPro" id="IPR050680">
    <property type="entry name" value="YpeA/RimI_acetyltransf"/>
</dbReference>
<evidence type="ECO:0000313" key="4">
    <source>
        <dbReference type="EMBL" id="ART21923.1"/>
    </source>
</evidence>
<gene>
    <name evidence="4" type="ORF">CBE89_10810</name>
</gene>
<evidence type="ECO:0000313" key="5">
    <source>
        <dbReference type="Proteomes" id="UP000250197"/>
    </source>
</evidence>
<reference evidence="4 5" key="1">
    <citation type="submission" date="2017-05" db="EMBL/GenBank/DDBJ databases">
        <title>Complete genome sequence of Corynebacterium striatum KC-Na-1 isolated from Neophocaena asiaeorientalis in Korea.</title>
        <authorList>
            <person name="Kim J.H."/>
            <person name="Lee K."/>
        </authorList>
    </citation>
    <scope>NUCLEOTIDE SEQUENCE [LARGE SCALE GENOMIC DNA]</scope>
    <source>
        <strain evidence="4 5">KC-Na-01</strain>
    </source>
</reference>
<dbReference type="PANTHER" id="PTHR43420">
    <property type="entry name" value="ACETYLTRANSFERASE"/>
    <property type="match status" value="1"/>
</dbReference>
<dbReference type="KEGG" id="cstr:CBE89_10810"/>
<organism evidence="4 5">
    <name type="scientific">Corynebacterium striatum</name>
    <dbReference type="NCBI Taxonomy" id="43770"/>
    <lineage>
        <taxon>Bacteria</taxon>
        <taxon>Bacillati</taxon>
        <taxon>Actinomycetota</taxon>
        <taxon>Actinomycetes</taxon>
        <taxon>Mycobacteriales</taxon>
        <taxon>Corynebacteriaceae</taxon>
        <taxon>Corynebacterium</taxon>
    </lineage>
</organism>
<dbReference type="SUPFAM" id="SSF55729">
    <property type="entry name" value="Acyl-CoA N-acyltransferases (Nat)"/>
    <property type="match status" value="1"/>
</dbReference>
<dbReference type="InterPro" id="IPR000182">
    <property type="entry name" value="GNAT_dom"/>
</dbReference>
<evidence type="ECO:0000256" key="2">
    <source>
        <dbReference type="ARBA" id="ARBA00023315"/>
    </source>
</evidence>
<keyword evidence="1 4" id="KW-0808">Transferase</keyword>
<proteinExistence type="predicted"/>
<sequence length="187" mass="20864">MTANDSAYGVRLAKEPDRTYLSRLLFLADVLGDEEAAVPDYHTEDVGLYIDEWSPLVDGGCIAVSSHNVPMGGAWLRYYTGARKGTAYLGNPEAEPFNESQWATRFDPEEIPELFIAVEYRYRGLGVGRRLLRNICDLAEAQEAPAIALWVDPKNPGARKLYESEGFEDITVPGNSEEPTMVKYFAH</sequence>
<dbReference type="RefSeq" id="WP_086891953.1">
    <property type="nucleotide sequence ID" value="NZ_CP021252.1"/>
</dbReference>
<name>A0A2Z2J005_CORST</name>
<dbReference type="CDD" id="cd04301">
    <property type="entry name" value="NAT_SF"/>
    <property type="match status" value="1"/>
</dbReference>
<dbReference type="AlphaFoldDB" id="A0A2Z2J005"/>
<dbReference type="Pfam" id="PF00583">
    <property type="entry name" value="Acetyltransf_1"/>
    <property type="match status" value="1"/>
</dbReference>
<feature type="domain" description="N-acetyltransferase" evidence="3">
    <location>
        <begin position="8"/>
        <end position="186"/>
    </location>
</feature>
<dbReference type="EMBL" id="CP021252">
    <property type="protein sequence ID" value="ART21923.1"/>
    <property type="molecule type" value="Genomic_DNA"/>
</dbReference>
<dbReference type="Gene3D" id="3.40.630.30">
    <property type="match status" value="1"/>
</dbReference>
<evidence type="ECO:0000259" key="3">
    <source>
        <dbReference type="PROSITE" id="PS51186"/>
    </source>
</evidence>
<dbReference type="Proteomes" id="UP000250197">
    <property type="component" value="Chromosome"/>
</dbReference>
<accession>A0A2Z2J005</accession>
<keyword evidence="2" id="KW-0012">Acyltransferase</keyword>
<dbReference type="PROSITE" id="PS51186">
    <property type="entry name" value="GNAT"/>
    <property type="match status" value="1"/>
</dbReference>
<protein>
    <submittedName>
        <fullName evidence="4">GNAT family N-acetyltransferase</fullName>
    </submittedName>
</protein>